<keyword evidence="2" id="KW-0472">Membrane</keyword>
<dbReference type="Proteomes" id="UP000199001">
    <property type="component" value="Unassembled WGS sequence"/>
</dbReference>
<dbReference type="STRING" id="47855.GA0070606_3602"/>
<sequence>MQPPAGSQVSRVPAQRPPSDHLAPPSAVPAPERPKRRTRTVLTVVASVLAALVLGGVAAGYVLYNRAAAPDRSSPDVAVVSYLQAALVSRDQNRALLYTCDGHLSAIDELRVQIERREQELGSSFSVNIERVVVSMNGSSAATVTAVIRRTASIDGVQQSLTDPWRFEVQDRDGWRVCSGVQAT</sequence>
<feature type="compositionally biased region" description="Polar residues" evidence="1">
    <location>
        <begin position="1"/>
        <end position="10"/>
    </location>
</feature>
<evidence type="ECO:0000313" key="3">
    <source>
        <dbReference type="EMBL" id="SCL62324.1"/>
    </source>
</evidence>
<gene>
    <name evidence="3" type="ORF">GA0070606_3602</name>
</gene>
<keyword evidence="2" id="KW-0812">Transmembrane</keyword>
<keyword evidence="4" id="KW-1185">Reference proteome</keyword>
<reference evidence="4" key="1">
    <citation type="submission" date="2016-06" db="EMBL/GenBank/DDBJ databases">
        <authorList>
            <person name="Varghese N."/>
            <person name="Submissions Spin"/>
        </authorList>
    </citation>
    <scope>NUCLEOTIDE SEQUENCE [LARGE SCALE GENOMIC DNA]</scope>
    <source>
        <strain evidence="4">DSM 43903</strain>
    </source>
</reference>
<dbReference type="AlphaFoldDB" id="A0A1C6V8B2"/>
<evidence type="ECO:0000256" key="2">
    <source>
        <dbReference type="SAM" id="Phobius"/>
    </source>
</evidence>
<name>A0A1C6V8B2_9ACTN</name>
<dbReference type="OrthoDB" id="5195835at2"/>
<dbReference type="EMBL" id="FMHZ01000002">
    <property type="protein sequence ID" value="SCL62324.1"/>
    <property type="molecule type" value="Genomic_DNA"/>
</dbReference>
<feature type="transmembrane region" description="Helical" evidence="2">
    <location>
        <begin position="41"/>
        <end position="64"/>
    </location>
</feature>
<evidence type="ECO:0000256" key="1">
    <source>
        <dbReference type="SAM" id="MobiDB-lite"/>
    </source>
</evidence>
<dbReference type="RefSeq" id="WP_091101447.1">
    <property type="nucleotide sequence ID" value="NZ_FMHZ01000002.1"/>
</dbReference>
<proteinExistence type="predicted"/>
<feature type="region of interest" description="Disordered" evidence="1">
    <location>
        <begin position="1"/>
        <end position="35"/>
    </location>
</feature>
<organism evidence="3 4">
    <name type="scientific">Micromonospora citrea</name>
    <dbReference type="NCBI Taxonomy" id="47855"/>
    <lineage>
        <taxon>Bacteria</taxon>
        <taxon>Bacillati</taxon>
        <taxon>Actinomycetota</taxon>
        <taxon>Actinomycetes</taxon>
        <taxon>Micromonosporales</taxon>
        <taxon>Micromonosporaceae</taxon>
        <taxon>Micromonospora</taxon>
    </lineage>
</organism>
<protein>
    <submittedName>
        <fullName evidence="3">Uncharacterized protein</fullName>
    </submittedName>
</protein>
<accession>A0A1C6V8B2</accession>
<evidence type="ECO:0000313" key="4">
    <source>
        <dbReference type="Proteomes" id="UP000199001"/>
    </source>
</evidence>
<keyword evidence="2" id="KW-1133">Transmembrane helix</keyword>